<dbReference type="KEGG" id="fpl:Ferp_0412"/>
<dbReference type="EMBL" id="CP001899">
    <property type="protein sequence ID" value="ADC64589.1"/>
    <property type="molecule type" value="Genomic_DNA"/>
</dbReference>
<dbReference type="STRING" id="589924.Ferp_0412"/>
<protein>
    <submittedName>
        <fullName evidence="1">Uncharacterized protein</fullName>
    </submittedName>
</protein>
<dbReference type="PaxDb" id="589924-Ferp_0412"/>
<accession>D3S2Q9</accession>
<dbReference type="GeneID" id="8777910"/>
<dbReference type="HOGENOM" id="CLU_2678707_0_0_2"/>
<reference evidence="2" key="1">
    <citation type="submission" date="2010-02" db="EMBL/GenBank/DDBJ databases">
        <title>Complete sequence of Ferroglobus placidus DSM 10642.</title>
        <authorList>
            <consortium name="US DOE Joint Genome Institute"/>
            <person name="Lucas S."/>
            <person name="Copeland A."/>
            <person name="Lapidus A."/>
            <person name="Cheng J.-F."/>
            <person name="Bruce D."/>
            <person name="Goodwin L."/>
            <person name="Pitluck S."/>
            <person name="Saunders E."/>
            <person name="Brettin T."/>
            <person name="Detter J.C."/>
            <person name="Han C."/>
            <person name="Tapia R."/>
            <person name="Larimer F."/>
            <person name="Land M."/>
            <person name="Hauser L."/>
            <person name="Kyrpides N."/>
            <person name="Ivanova N."/>
            <person name="Holmes D."/>
            <person name="Lovley D."/>
            <person name="Kyrpides N."/>
            <person name="Anderson I.J."/>
            <person name="Woyke T."/>
        </authorList>
    </citation>
    <scope>NUCLEOTIDE SEQUENCE [LARGE SCALE GENOMIC DNA]</scope>
    <source>
        <strain evidence="2">DSM 10642 / AEDII12DO</strain>
    </source>
</reference>
<evidence type="ECO:0000313" key="1">
    <source>
        <dbReference type="EMBL" id="ADC64589.1"/>
    </source>
</evidence>
<organism evidence="1 2">
    <name type="scientific">Ferroglobus placidus (strain DSM 10642 / AEDII12DO)</name>
    <dbReference type="NCBI Taxonomy" id="589924"/>
    <lineage>
        <taxon>Archaea</taxon>
        <taxon>Methanobacteriati</taxon>
        <taxon>Methanobacteriota</taxon>
        <taxon>Archaeoglobi</taxon>
        <taxon>Archaeoglobales</taxon>
        <taxon>Archaeoglobaceae</taxon>
        <taxon>Ferroglobus</taxon>
    </lineage>
</organism>
<dbReference type="RefSeq" id="WP_012964936.1">
    <property type="nucleotide sequence ID" value="NC_013849.1"/>
</dbReference>
<gene>
    <name evidence="1" type="ordered locus">Ferp_0412</name>
</gene>
<evidence type="ECO:0000313" key="2">
    <source>
        <dbReference type="Proteomes" id="UP000002613"/>
    </source>
</evidence>
<proteinExistence type="predicted"/>
<dbReference type="AlphaFoldDB" id="D3S2Q9"/>
<keyword evidence="2" id="KW-1185">Reference proteome</keyword>
<sequence>MMKILCRKIYANMTLKVLKFPLTLLSPKLSPKGHGPEYSPQPWTVVVKIRYFLPMSVMWKIAALRINGVEVSEP</sequence>
<name>D3S2Q9_FERPA</name>
<reference evidence="1 2" key="2">
    <citation type="journal article" date="2011" name="Stand. Genomic Sci.">
        <title>Complete genome sequence of Ferroglobus placidus AEDII12DO.</title>
        <authorList>
            <person name="Anderson I."/>
            <person name="Risso C."/>
            <person name="Holmes D."/>
            <person name="Lucas S."/>
            <person name="Copeland A."/>
            <person name="Lapidus A."/>
            <person name="Cheng J.F."/>
            <person name="Bruce D."/>
            <person name="Goodwin L."/>
            <person name="Pitluck S."/>
            <person name="Saunders E."/>
            <person name="Brettin T."/>
            <person name="Detter J.C."/>
            <person name="Han C."/>
            <person name="Tapia R."/>
            <person name="Larimer F."/>
            <person name="Land M."/>
            <person name="Hauser L."/>
            <person name="Woyke T."/>
            <person name="Lovley D."/>
            <person name="Kyrpides N."/>
            <person name="Ivanova N."/>
        </authorList>
    </citation>
    <scope>NUCLEOTIDE SEQUENCE [LARGE SCALE GENOMIC DNA]</scope>
    <source>
        <strain evidence="2">DSM 10642 / AEDII12DO</strain>
    </source>
</reference>
<dbReference type="Proteomes" id="UP000002613">
    <property type="component" value="Chromosome"/>
</dbReference>